<dbReference type="Proteomes" id="UP000614047">
    <property type="component" value="Unassembled WGS sequence"/>
</dbReference>
<sequence length="79" mass="8759">MRDETPDWAKQLQEALEGVTDAFARAGPILTAQGAMGWAYQGEFDKAHAEIAKLPRKQIEILSMSARALAEMADQEARR</sequence>
<keyword evidence="2" id="KW-1185">Reference proteome</keyword>
<proteinExistence type="predicted"/>
<evidence type="ECO:0000313" key="2">
    <source>
        <dbReference type="Proteomes" id="UP000614047"/>
    </source>
</evidence>
<name>A0A931GK50_9ACTN</name>
<dbReference type="RefSeq" id="WP_197012465.1">
    <property type="nucleotide sequence ID" value="NZ_BAABES010000010.1"/>
</dbReference>
<reference evidence="1" key="1">
    <citation type="submission" date="2020-11" db="EMBL/GenBank/DDBJ databases">
        <title>Sequencing the genomes of 1000 actinobacteria strains.</title>
        <authorList>
            <person name="Klenk H.-P."/>
        </authorList>
    </citation>
    <scope>NUCLEOTIDE SEQUENCE</scope>
    <source>
        <strain evidence="1">DSM 43175</strain>
    </source>
</reference>
<evidence type="ECO:0000313" key="1">
    <source>
        <dbReference type="EMBL" id="MBG6089927.1"/>
    </source>
</evidence>
<organism evidence="1 2">
    <name type="scientific">Actinomadura viridis</name>
    <dbReference type="NCBI Taxonomy" id="58110"/>
    <lineage>
        <taxon>Bacteria</taxon>
        <taxon>Bacillati</taxon>
        <taxon>Actinomycetota</taxon>
        <taxon>Actinomycetes</taxon>
        <taxon>Streptosporangiales</taxon>
        <taxon>Thermomonosporaceae</taxon>
        <taxon>Actinomadura</taxon>
    </lineage>
</organism>
<comment type="caution">
    <text evidence="1">The sequence shown here is derived from an EMBL/GenBank/DDBJ whole genome shotgun (WGS) entry which is preliminary data.</text>
</comment>
<protein>
    <submittedName>
        <fullName evidence="1">Uncharacterized protein</fullName>
    </submittedName>
</protein>
<accession>A0A931GK50</accession>
<dbReference type="EMBL" id="JADOUA010000001">
    <property type="protein sequence ID" value="MBG6089927.1"/>
    <property type="molecule type" value="Genomic_DNA"/>
</dbReference>
<gene>
    <name evidence="1" type="ORF">IW256_004040</name>
</gene>
<dbReference type="AlphaFoldDB" id="A0A931GK50"/>